<reference evidence="5 6" key="1">
    <citation type="submission" date="2015-03" db="EMBL/GenBank/DDBJ databases">
        <authorList>
            <person name="Radwan O."/>
            <person name="Al-Naeli F.A."/>
            <person name="Rendon G.A."/>
            <person name="Fields C."/>
        </authorList>
    </citation>
    <scope>NUCLEOTIDE SEQUENCE [LARGE SCALE GENOMIC DNA]</scope>
    <source>
        <strain evidence="5">CR-DP1</strain>
    </source>
</reference>
<proteinExistence type="predicted"/>
<protein>
    <recommendedName>
        <fullName evidence="4">HMG box domain-containing protein</fullName>
    </recommendedName>
</protein>
<evidence type="ECO:0000256" key="3">
    <source>
        <dbReference type="SAM" id="MobiDB-lite"/>
    </source>
</evidence>
<gene>
    <name evidence="5" type="ORF">TD95_002991</name>
</gene>
<organism evidence="5 6">
    <name type="scientific">Thielaviopsis punctulata</name>
    <dbReference type="NCBI Taxonomy" id="72032"/>
    <lineage>
        <taxon>Eukaryota</taxon>
        <taxon>Fungi</taxon>
        <taxon>Dikarya</taxon>
        <taxon>Ascomycota</taxon>
        <taxon>Pezizomycotina</taxon>
        <taxon>Sordariomycetes</taxon>
        <taxon>Hypocreomycetidae</taxon>
        <taxon>Microascales</taxon>
        <taxon>Ceratocystidaceae</taxon>
        <taxon>Thielaviopsis</taxon>
    </lineage>
</organism>
<accession>A0A0F4ZIP7</accession>
<dbReference type="EMBL" id="LAEV01000595">
    <property type="protein sequence ID" value="KKA29986.1"/>
    <property type="molecule type" value="Genomic_DNA"/>
</dbReference>
<evidence type="ECO:0000313" key="5">
    <source>
        <dbReference type="EMBL" id="KKA29986.1"/>
    </source>
</evidence>
<feature type="compositionally biased region" description="Low complexity" evidence="3">
    <location>
        <begin position="292"/>
        <end position="305"/>
    </location>
</feature>
<dbReference type="GO" id="GO:0003677">
    <property type="term" value="F:DNA binding"/>
    <property type="evidence" value="ECO:0007669"/>
    <property type="project" value="UniProtKB-UniRule"/>
</dbReference>
<dbReference type="PANTHER" id="PTHR48112:SF5">
    <property type="entry name" value="BOX PROTEIN, PUTATIVE (AFU_ORTHOLOGUE AFUA_1G04550)-RELATED"/>
    <property type="match status" value="1"/>
</dbReference>
<dbReference type="SMART" id="SM00398">
    <property type="entry name" value="HMG"/>
    <property type="match status" value="1"/>
</dbReference>
<evidence type="ECO:0000256" key="2">
    <source>
        <dbReference type="PROSITE-ProRule" id="PRU00267"/>
    </source>
</evidence>
<dbReference type="SUPFAM" id="SSF47095">
    <property type="entry name" value="HMG-box"/>
    <property type="match status" value="1"/>
</dbReference>
<keyword evidence="6" id="KW-1185">Reference proteome</keyword>
<comment type="caution">
    <text evidence="5">The sequence shown here is derived from an EMBL/GenBank/DDBJ whole genome shotgun (WGS) entry which is preliminary data.</text>
</comment>
<dbReference type="InterPro" id="IPR050342">
    <property type="entry name" value="HMGB"/>
</dbReference>
<dbReference type="OrthoDB" id="5550281at2759"/>
<dbReference type="Pfam" id="PF00505">
    <property type="entry name" value="HMG_box"/>
    <property type="match status" value="1"/>
</dbReference>
<name>A0A0F4ZIP7_9PEZI</name>
<keyword evidence="2" id="KW-0539">Nucleus</keyword>
<dbReference type="Gene3D" id="1.10.30.10">
    <property type="entry name" value="High mobility group box domain"/>
    <property type="match status" value="1"/>
</dbReference>
<feature type="compositionally biased region" description="Basic residues" evidence="3">
    <location>
        <begin position="273"/>
        <end position="284"/>
    </location>
</feature>
<dbReference type="PANTHER" id="PTHR48112">
    <property type="entry name" value="HIGH MOBILITY GROUP PROTEIN DSP1"/>
    <property type="match status" value="1"/>
</dbReference>
<feature type="DNA-binding region" description="HMG box" evidence="2">
    <location>
        <begin position="136"/>
        <end position="205"/>
    </location>
</feature>
<evidence type="ECO:0000259" key="4">
    <source>
        <dbReference type="PROSITE" id="PS50118"/>
    </source>
</evidence>
<dbReference type="PROSITE" id="PS50118">
    <property type="entry name" value="HMG_BOX_2"/>
    <property type="match status" value="1"/>
</dbReference>
<keyword evidence="1 2" id="KW-0238">DNA-binding</keyword>
<feature type="compositionally biased region" description="Basic and acidic residues" evidence="3">
    <location>
        <begin position="345"/>
        <end position="356"/>
    </location>
</feature>
<dbReference type="InterPro" id="IPR036910">
    <property type="entry name" value="HMG_box_dom_sf"/>
</dbReference>
<feature type="region of interest" description="Disordered" evidence="3">
    <location>
        <begin position="325"/>
        <end position="365"/>
    </location>
</feature>
<dbReference type="Proteomes" id="UP000033483">
    <property type="component" value="Unassembled WGS sequence"/>
</dbReference>
<feature type="region of interest" description="Disordered" evidence="3">
    <location>
        <begin position="251"/>
        <end position="305"/>
    </location>
</feature>
<sequence>MARPSKASKEKAAVAAGTVLPVPAAPISVPGGVMPNAMPPRQPVIDVENFIRVRDSVHGRMATIQKLFKSFSDDYIRQTNLLLGLSTNEDGSEDALVNLDATISAINSMHGLILPSVPVVEEKKERKKRTHDPNAPKRPLTPYFLYMQTARPIIANDLGSEAPKRAVQDEGQRRWASMEAEEKEMWNTAYRYNLRLYNARVHSYKHSGNENAKDMSDEEANKYAIEHGITIPGQESNDQSAIAEQLQAATGGLDAQGEEDADLTAAKQPGAAKPKKPTASRKRKSATDGDDQQQQQQQQQQLLQQQMLVGAPGQVAPLAAVMPGGPVVVPVAAPGADKKRRRTSTKGEDGKEEPKKAGRKKAVKA</sequence>
<dbReference type="InterPro" id="IPR009071">
    <property type="entry name" value="HMG_box_dom"/>
</dbReference>
<dbReference type="GO" id="GO:0005634">
    <property type="term" value="C:nucleus"/>
    <property type="evidence" value="ECO:0007669"/>
    <property type="project" value="UniProtKB-UniRule"/>
</dbReference>
<feature type="region of interest" description="Disordered" evidence="3">
    <location>
        <begin position="121"/>
        <end position="140"/>
    </location>
</feature>
<feature type="domain" description="HMG box" evidence="4">
    <location>
        <begin position="136"/>
        <end position="205"/>
    </location>
</feature>
<feature type="compositionally biased region" description="Low complexity" evidence="3">
    <location>
        <begin position="325"/>
        <end position="335"/>
    </location>
</feature>
<evidence type="ECO:0000313" key="6">
    <source>
        <dbReference type="Proteomes" id="UP000033483"/>
    </source>
</evidence>
<dbReference type="AlphaFoldDB" id="A0A0F4ZIP7"/>
<evidence type="ECO:0000256" key="1">
    <source>
        <dbReference type="ARBA" id="ARBA00023125"/>
    </source>
</evidence>